<dbReference type="RefSeq" id="WP_136532176.1">
    <property type="nucleotide sequence ID" value="NZ_STGX01000023.1"/>
</dbReference>
<evidence type="ECO:0000256" key="1">
    <source>
        <dbReference type="ARBA" id="ARBA00022763"/>
    </source>
</evidence>
<gene>
    <name evidence="4" type="ORF">E9998_23450</name>
</gene>
<dbReference type="AlphaFoldDB" id="A0A4S8P0Q5"/>
<reference evidence="4 5" key="1">
    <citation type="journal article" date="2018" name="Int. J. Syst. Evol. Microbiol.">
        <title>Glycomyces paridis sp. nov., isolated from the medicinal plant Paris polyphylla.</title>
        <authorList>
            <person name="Fang X.M."/>
            <person name="Bai J.L."/>
            <person name="Su J."/>
            <person name="Zhao L.L."/>
            <person name="Liu H.Y."/>
            <person name="Ma B.P."/>
            <person name="Zhang Y.Q."/>
            <person name="Yu L.Y."/>
        </authorList>
    </citation>
    <scope>NUCLEOTIDE SEQUENCE [LARGE SCALE GENOMIC DNA]</scope>
    <source>
        <strain evidence="4 5">CPCC 204357</strain>
    </source>
</reference>
<feature type="region of interest" description="Disordered" evidence="2">
    <location>
        <begin position="110"/>
        <end position="131"/>
    </location>
</feature>
<dbReference type="InterPro" id="IPR036388">
    <property type="entry name" value="WH-like_DNA-bd_sf"/>
</dbReference>
<dbReference type="OrthoDB" id="9132167at2"/>
<protein>
    <recommendedName>
        <fullName evidence="3">Methylated-DNA-[protein]-cysteine S-methyltransferase DNA binding domain-containing protein</fullName>
    </recommendedName>
</protein>
<evidence type="ECO:0000259" key="3">
    <source>
        <dbReference type="Pfam" id="PF01035"/>
    </source>
</evidence>
<dbReference type="EMBL" id="STGX01000023">
    <property type="protein sequence ID" value="THV22851.1"/>
    <property type="molecule type" value="Genomic_DNA"/>
</dbReference>
<dbReference type="GO" id="GO:0006281">
    <property type="term" value="P:DNA repair"/>
    <property type="evidence" value="ECO:0007669"/>
    <property type="project" value="InterPro"/>
</dbReference>
<comment type="caution">
    <text evidence="4">The sequence shown here is derived from an EMBL/GenBank/DDBJ whole genome shotgun (WGS) entry which is preliminary data.</text>
</comment>
<dbReference type="Pfam" id="PF01035">
    <property type="entry name" value="DNA_binding_1"/>
    <property type="match status" value="1"/>
</dbReference>
<dbReference type="GO" id="GO:0003824">
    <property type="term" value="F:catalytic activity"/>
    <property type="evidence" value="ECO:0007669"/>
    <property type="project" value="InterPro"/>
</dbReference>
<sequence>MTTEREWELVRRVVEALPEGTWTSYGDLAELIGTGPRQVGAYMRDGSVEQAYRVLTAGGTVSEGFRWADGRTGKDVPDLLREDGVTVSSKGRADRSQRMSVYDLKLLAAELDDPDGTEPDDTDDWTYTEIS</sequence>
<accession>A0A4S8P0Q5</accession>
<dbReference type="InterPro" id="IPR036217">
    <property type="entry name" value="MethylDNA_cys_MeTrfase_DNAb"/>
</dbReference>
<evidence type="ECO:0000256" key="2">
    <source>
        <dbReference type="SAM" id="MobiDB-lite"/>
    </source>
</evidence>
<evidence type="ECO:0000313" key="5">
    <source>
        <dbReference type="Proteomes" id="UP000305792"/>
    </source>
</evidence>
<dbReference type="Proteomes" id="UP000305792">
    <property type="component" value="Unassembled WGS sequence"/>
</dbReference>
<dbReference type="SUPFAM" id="SSF46767">
    <property type="entry name" value="Methylated DNA-protein cysteine methyltransferase, C-terminal domain"/>
    <property type="match status" value="1"/>
</dbReference>
<keyword evidence="1" id="KW-0227">DNA damage</keyword>
<dbReference type="InterPro" id="IPR014048">
    <property type="entry name" value="MethylDNA_cys_MeTrfase_DNA-bd"/>
</dbReference>
<keyword evidence="5" id="KW-1185">Reference proteome</keyword>
<dbReference type="Gene3D" id="1.10.10.10">
    <property type="entry name" value="Winged helix-like DNA-binding domain superfamily/Winged helix DNA-binding domain"/>
    <property type="match status" value="1"/>
</dbReference>
<name>A0A4S8P0Q5_9ACTN</name>
<organism evidence="4 5">
    <name type="scientific">Glycomyces paridis</name>
    <dbReference type="NCBI Taxonomy" id="2126555"/>
    <lineage>
        <taxon>Bacteria</taxon>
        <taxon>Bacillati</taxon>
        <taxon>Actinomycetota</taxon>
        <taxon>Actinomycetes</taxon>
        <taxon>Glycomycetales</taxon>
        <taxon>Glycomycetaceae</taxon>
        <taxon>Glycomyces</taxon>
    </lineage>
</organism>
<evidence type="ECO:0000313" key="4">
    <source>
        <dbReference type="EMBL" id="THV22851.1"/>
    </source>
</evidence>
<proteinExistence type="predicted"/>
<feature type="domain" description="Methylated-DNA-[protein]-cysteine S-methyltransferase DNA binding" evidence="3">
    <location>
        <begin position="10"/>
        <end position="67"/>
    </location>
</feature>